<reference evidence="2 3" key="1">
    <citation type="submission" date="2019-08" db="EMBL/GenBank/DDBJ databases">
        <title>Draft genome sequence of Chryseobacterium sp. Gsoil 183.</title>
        <authorList>
            <person name="Im W.-T."/>
        </authorList>
    </citation>
    <scope>NUCLEOTIDE SEQUENCE [LARGE SCALE GENOMIC DNA]</scope>
    <source>
        <strain evidence="2 3">Gsoil 183</strain>
        <plasmid evidence="2">unnamed1</plasmid>
    </source>
</reference>
<organism evidence="2 3">
    <name type="scientific">Chryseobacterium panacisoli</name>
    <dbReference type="NCBI Taxonomy" id="1807141"/>
    <lineage>
        <taxon>Bacteria</taxon>
        <taxon>Pseudomonadati</taxon>
        <taxon>Bacteroidota</taxon>
        <taxon>Flavobacteriia</taxon>
        <taxon>Flavobacteriales</taxon>
        <taxon>Weeksellaceae</taxon>
        <taxon>Chryseobacterium group</taxon>
        <taxon>Chryseobacterium</taxon>
    </lineage>
</organism>
<geneLocation type="plasmid" evidence="2">
    <name>unnamed1</name>
</geneLocation>
<keyword evidence="2" id="KW-0808">Transferase</keyword>
<keyword evidence="2" id="KW-0614">Plasmid</keyword>
<comment type="caution">
    <text evidence="2">The sequence shown here is derived from an EMBL/GenBank/DDBJ whole genome shotgun (WGS) entry which is preliminary data.</text>
</comment>
<dbReference type="Proteomes" id="UP000323884">
    <property type="component" value="Unassembled WGS sequence"/>
</dbReference>
<evidence type="ECO:0000313" key="2">
    <source>
        <dbReference type="EMBL" id="TZF99765.1"/>
    </source>
</evidence>
<dbReference type="Pfam" id="PF00583">
    <property type="entry name" value="Acetyltransf_1"/>
    <property type="match status" value="1"/>
</dbReference>
<gene>
    <name evidence="2" type="ORF">FW781_07505</name>
</gene>
<sequence length="154" mass="17668">MQKLLSVLAVIRSFRTVRKLAYKKNDKEDIINIINLHNRKFGQIDNLTKLYLYTHKNRSLYTIIKDDVCIAYALYIARDNNEIHLKGIAVEDNYLGKGFAKKILSDSISELGIFFKIISLNVVSDNTGAISLYKSFGFVIESENEDEISMILKK</sequence>
<evidence type="ECO:0000313" key="3">
    <source>
        <dbReference type="Proteomes" id="UP000323884"/>
    </source>
</evidence>
<evidence type="ECO:0000259" key="1">
    <source>
        <dbReference type="PROSITE" id="PS51186"/>
    </source>
</evidence>
<dbReference type="InterPro" id="IPR016181">
    <property type="entry name" value="Acyl_CoA_acyltransferase"/>
</dbReference>
<dbReference type="PROSITE" id="PS51186">
    <property type="entry name" value="GNAT"/>
    <property type="match status" value="1"/>
</dbReference>
<dbReference type="RefSeq" id="WP_149386838.1">
    <property type="nucleotide sequence ID" value="NZ_VTRU01000001.1"/>
</dbReference>
<keyword evidence="3" id="KW-1185">Reference proteome</keyword>
<dbReference type="Gene3D" id="3.40.630.30">
    <property type="match status" value="1"/>
</dbReference>
<dbReference type="SUPFAM" id="SSF55729">
    <property type="entry name" value="Acyl-CoA N-acyltransferases (Nat)"/>
    <property type="match status" value="1"/>
</dbReference>
<dbReference type="GO" id="GO:0016747">
    <property type="term" value="F:acyltransferase activity, transferring groups other than amino-acyl groups"/>
    <property type="evidence" value="ECO:0007669"/>
    <property type="project" value="InterPro"/>
</dbReference>
<name>A0A5D8ZXR0_9FLAO</name>
<dbReference type="OrthoDB" id="758560at2"/>
<accession>A0A5D8ZXR0</accession>
<dbReference type="EMBL" id="VTRU01000001">
    <property type="protein sequence ID" value="TZF99765.1"/>
    <property type="molecule type" value="Genomic_DNA"/>
</dbReference>
<feature type="domain" description="N-acetyltransferase" evidence="1">
    <location>
        <begin position="20"/>
        <end position="154"/>
    </location>
</feature>
<proteinExistence type="predicted"/>
<dbReference type="AlphaFoldDB" id="A0A5D8ZXR0"/>
<dbReference type="InterPro" id="IPR000182">
    <property type="entry name" value="GNAT_dom"/>
</dbReference>
<protein>
    <submittedName>
        <fullName evidence="2">GNAT family N-acetyltransferase</fullName>
    </submittedName>
</protein>